<evidence type="ECO:0000256" key="2">
    <source>
        <dbReference type="ARBA" id="ARBA00022793"/>
    </source>
</evidence>
<dbReference type="Proteomes" id="UP000184334">
    <property type="component" value="Unassembled WGS sequence"/>
</dbReference>
<keyword evidence="4" id="KW-0456">Lyase</keyword>
<dbReference type="OrthoDB" id="9802241at2"/>
<dbReference type="InterPro" id="IPR000183">
    <property type="entry name" value="Orn/DAP/Arg_de-COase"/>
</dbReference>
<evidence type="ECO:0000256" key="1">
    <source>
        <dbReference type="ARBA" id="ARBA00001933"/>
    </source>
</evidence>
<organism evidence="9 10">
    <name type="scientific">Marinitoga hydrogenitolerans (strain DSM 16785 / JCM 12826 / AT1271)</name>
    <dbReference type="NCBI Taxonomy" id="1122195"/>
    <lineage>
        <taxon>Bacteria</taxon>
        <taxon>Thermotogati</taxon>
        <taxon>Thermotogota</taxon>
        <taxon>Thermotogae</taxon>
        <taxon>Petrotogales</taxon>
        <taxon>Petrotogaceae</taxon>
        <taxon>Marinitoga</taxon>
    </lineage>
</organism>
<dbReference type="SUPFAM" id="SSF51419">
    <property type="entry name" value="PLP-binding barrel"/>
    <property type="match status" value="1"/>
</dbReference>
<dbReference type="InterPro" id="IPR002986">
    <property type="entry name" value="DAP_deCOOHase_LysA"/>
</dbReference>
<dbReference type="AlphaFoldDB" id="A0A1M4WPU0"/>
<dbReference type="RefSeq" id="WP_072864543.1">
    <property type="nucleotide sequence ID" value="NZ_FQUI01000017.1"/>
</dbReference>
<comment type="cofactor">
    <cofactor evidence="1 5">
        <name>pyridoxal 5'-phosphate</name>
        <dbReference type="ChEBI" id="CHEBI:597326"/>
    </cofactor>
</comment>
<evidence type="ECO:0000259" key="7">
    <source>
        <dbReference type="Pfam" id="PF00278"/>
    </source>
</evidence>
<dbReference type="Pfam" id="PF00278">
    <property type="entry name" value="Orn_DAP_Arg_deC"/>
    <property type="match status" value="1"/>
</dbReference>
<dbReference type="SUPFAM" id="SSF50621">
    <property type="entry name" value="Alanine racemase C-terminal domain-like"/>
    <property type="match status" value="1"/>
</dbReference>
<feature type="domain" description="Orn/DAP/Arg decarboxylase 2 N-terminal" evidence="8">
    <location>
        <begin position="27"/>
        <end position="268"/>
    </location>
</feature>
<dbReference type="EMBL" id="FQUI01000017">
    <property type="protein sequence ID" value="SHE83245.1"/>
    <property type="molecule type" value="Genomic_DNA"/>
</dbReference>
<feature type="modified residue" description="N6-(pyridoxal phosphate)lysine" evidence="5">
    <location>
        <position position="50"/>
    </location>
</feature>
<dbReference type="PRINTS" id="PR01179">
    <property type="entry name" value="ODADCRBXLASE"/>
</dbReference>
<dbReference type="Gene3D" id="3.20.20.10">
    <property type="entry name" value="Alanine racemase"/>
    <property type="match status" value="1"/>
</dbReference>
<dbReference type="GO" id="GO:0008836">
    <property type="term" value="F:diaminopimelate decarboxylase activity"/>
    <property type="evidence" value="ECO:0007669"/>
    <property type="project" value="InterPro"/>
</dbReference>
<name>A0A1M4WPU0_MARH1</name>
<protein>
    <submittedName>
        <fullName evidence="9">Diaminopimelate decarboxylase</fullName>
    </submittedName>
</protein>
<sequence length="407" mass="46656">MKKIPFSVDKLLKKYPTPFYVYDQKGIINSLKKLQNAFSWCKFKEYFAVKATPNPYILRILEENGAGTDCSSMAELVLSEMVGLKGDNILFTSNNTPLEEYKKAYDLDAIINFDDIGHIPKFINKIGIPQIASIRYTPKNAYGSNVLGNPLESKFGMPYEKLLEGYKYLKKLGVKRFGLHAMIISNTLDVELITKNTEIIFKTVNNISKELNLNFEFIDIGGGFGIPYRPEEKELDIKLLSENIQKTYNKYFKNFKPKIYTENGRYITGAHGYLITKVLHIKESYKTYIGVDANMANLMRPGLYGPNKAYHHITVLGKENNTKKYKYDIVGSLCENNDKFAIDRELPKVEEGDVLIIHDVGAHGHSMGFNYNGKLRSAEFIYDGKDFKMIRRAETLEDYFSTIKNFR</sequence>
<reference evidence="9" key="1">
    <citation type="submission" date="2016-11" db="EMBL/GenBank/DDBJ databases">
        <authorList>
            <person name="Varghese N."/>
            <person name="Submissions S."/>
        </authorList>
    </citation>
    <scope>NUCLEOTIDE SEQUENCE [LARGE SCALE GENOMIC DNA]</scope>
    <source>
        <strain evidence="9">DSM 16785</strain>
    </source>
</reference>
<evidence type="ECO:0000256" key="6">
    <source>
        <dbReference type="RuleBase" id="RU003737"/>
    </source>
</evidence>
<dbReference type="Pfam" id="PF02784">
    <property type="entry name" value="Orn_Arg_deC_N"/>
    <property type="match status" value="1"/>
</dbReference>
<evidence type="ECO:0000256" key="4">
    <source>
        <dbReference type="ARBA" id="ARBA00023239"/>
    </source>
</evidence>
<dbReference type="InterPro" id="IPR009006">
    <property type="entry name" value="Ala_racemase/Decarboxylase_C"/>
</dbReference>
<dbReference type="Gene3D" id="2.40.37.10">
    <property type="entry name" value="Lyase, Ornithine Decarboxylase, Chain A, domain 1"/>
    <property type="match status" value="1"/>
</dbReference>
<evidence type="ECO:0000259" key="8">
    <source>
        <dbReference type="Pfam" id="PF02784"/>
    </source>
</evidence>
<dbReference type="InterPro" id="IPR029066">
    <property type="entry name" value="PLP-binding_barrel"/>
</dbReference>
<dbReference type="CDD" id="cd06828">
    <property type="entry name" value="PLPDE_III_DapDC"/>
    <property type="match status" value="1"/>
</dbReference>
<dbReference type="PRINTS" id="PR01181">
    <property type="entry name" value="DAPDCRBXLASE"/>
</dbReference>
<dbReference type="InterPro" id="IPR022644">
    <property type="entry name" value="De-COase2_N"/>
</dbReference>
<dbReference type="PANTHER" id="PTHR43727">
    <property type="entry name" value="DIAMINOPIMELATE DECARBOXYLASE"/>
    <property type="match status" value="1"/>
</dbReference>
<accession>A0A1M4WPU0</accession>
<comment type="caution">
    <text evidence="9">The sequence shown here is derived from an EMBL/GenBank/DDBJ whole genome shotgun (WGS) entry which is preliminary data.</text>
</comment>
<evidence type="ECO:0000256" key="5">
    <source>
        <dbReference type="PIRSR" id="PIRSR600183-50"/>
    </source>
</evidence>
<feature type="domain" description="Orn/DAP/Arg decarboxylase 2 C-terminal" evidence="7">
    <location>
        <begin position="19"/>
        <end position="361"/>
    </location>
</feature>
<evidence type="ECO:0000256" key="3">
    <source>
        <dbReference type="ARBA" id="ARBA00022898"/>
    </source>
</evidence>
<keyword evidence="2" id="KW-0210">Decarboxylase</keyword>
<evidence type="ECO:0000313" key="10">
    <source>
        <dbReference type="Proteomes" id="UP000184334"/>
    </source>
</evidence>
<keyword evidence="10" id="KW-1185">Reference proteome</keyword>
<evidence type="ECO:0000313" key="9">
    <source>
        <dbReference type="EMBL" id="SHE83245.1"/>
    </source>
</evidence>
<dbReference type="InterPro" id="IPR022643">
    <property type="entry name" value="De-COase2_C"/>
</dbReference>
<gene>
    <name evidence="9" type="ORF">SAMN02745164_01230</name>
</gene>
<dbReference type="GO" id="GO:0009089">
    <property type="term" value="P:lysine biosynthetic process via diaminopimelate"/>
    <property type="evidence" value="ECO:0007669"/>
    <property type="project" value="InterPro"/>
</dbReference>
<proteinExistence type="inferred from homology"/>
<keyword evidence="3 5" id="KW-0663">Pyridoxal phosphate</keyword>
<dbReference type="FunFam" id="3.20.20.10:FF:000003">
    <property type="entry name" value="Diaminopimelate decarboxylase"/>
    <property type="match status" value="1"/>
</dbReference>
<dbReference type="STRING" id="1122195.SAMN02745164_01230"/>
<comment type="similarity">
    <text evidence="6">Belongs to the Orn/Lys/Arg decarboxylase class-II family.</text>
</comment>
<dbReference type="PANTHER" id="PTHR43727:SF2">
    <property type="entry name" value="GROUP IV DECARBOXYLASE"/>
    <property type="match status" value="1"/>
</dbReference>
<feature type="active site" description="Proton donor" evidence="5">
    <location>
        <position position="334"/>
    </location>
</feature>